<dbReference type="EMBL" id="AMRM01000023">
    <property type="protein sequence ID" value="EKF17486.1"/>
    <property type="molecule type" value="Genomic_DNA"/>
</dbReference>
<organism evidence="1 2">
    <name type="scientific">Nitratireductor pacificus pht-3B</name>
    <dbReference type="NCBI Taxonomy" id="391937"/>
    <lineage>
        <taxon>Bacteria</taxon>
        <taxon>Pseudomonadati</taxon>
        <taxon>Pseudomonadota</taxon>
        <taxon>Alphaproteobacteria</taxon>
        <taxon>Hyphomicrobiales</taxon>
        <taxon>Phyllobacteriaceae</taxon>
        <taxon>Nitratireductor</taxon>
    </lineage>
</organism>
<dbReference type="InterPro" id="IPR011008">
    <property type="entry name" value="Dimeric_a/b-barrel"/>
</dbReference>
<dbReference type="Gene3D" id="3.30.70.100">
    <property type="match status" value="1"/>
</dbReference>
<protein>
    <submittedName>
        <fullName evidence="1">Uncharacterized protein</fullName>
    </submittedName>
</protein>
<evidence type="ECO:0000313" key="2">
    <source>
        <dbReference type="Proteomes" id="UP000006786"/>
    </source>
</evidence>
<dbReference type="AlphaFoldDB" id="K2M5R9"/>
<dbReference type="RefSeq" id="WP_008598472.1">
    <property type="nucleotide sequence ID" value="NZ_AMRM01000023.1"/>
</dbReference>
<evidence type="ECO:0000313" key="1">
    <source>
        <dbReference type="EMBL" id="EKF17486.1"/>
    </source>
</evidence>
<reference evidence="1 2" key="1">
    <citation type="journal article" date="2012" name="J. Bacteriol.">
        <title>Genome Sequence of Nitratireductor pacificus Type Strain pht-3B.</title>
        <authorList>
            <person name="Lai Q."/>
            <person name="Li G."/>
            <person name="Shao Z."/>
        </authorList>
    </citation>
    <scope>NUCLEOTIDE SEQUENCE [LARGE SCALE GENOMIC DNA]</scope>
    <source>
        <strain evidence="2">pht-3B</strain>
    </source>
</reference>
<dbReference type="SUPFAM" id="SSF54909">
    <property type="entry name" value="Dimeric alpha+beta barrel"/>
    <property type="match status" value="1"/>
</dbReference>
<dbReference type="Proteomes" id="UP000006786">
    <property type="component" value="Unassembled WGS sequence"/>
</dbReference>
<proteinExistence type="predicted"/>
<dbReference type="eggNOG" id="ENOG50335J8">
    <property type="taxonomic scope" value="Bacteria"/>
</dbReference>
<accession>K2M5R9</accession>
<keyword evidence="2" id="KW-1185">Reference proteome</keyword>
<sequence>MRGHDKMIVEITNYFAREGQFDAVLEQRRKATAIRRDLGLDPGRIFARLEGDGPDLRWECRFPTRQAYEADRAARAGSPAFEAAKTQMHSLLTRFERHVYTDDIDQ</sequence>
<comment type="caution">
    <text evidence="1">The sequence shown here is derived from an EMBL/GenBank/DDBJ whole genome shotgun (WGS) entry which is preliminary data.</text>
</comment>
<name>K2M5R9_9HYPH</name>
<dbReference type="PATRIC" id="fig|391937.3.peg.3635"/>
<dbReference type="STRING" id="391937.NA2_17686"/>
<gene>
    <name evidence="1" type="ORF">NA2_17686</name>
</gene>